<evidence type="ECO:0000259" key="9">
    <source>
        <dbReference type="Pfam" id="PF02878"/>
    </source>
</evidence>
<proteinExistence type="inferred from homology"/>
<accession>A0ABV7UW99</accession>
<keyword evidence="13" id="KW-1185">Reference proteome</keyword>
<dbReference type="CDD" id="cd05801">
    <property type="entry name" value="PGM_like3"/>
    <property type="match status" value="1"/>
</dbReference>
<evidence type="ECO:0000313" key="13">
    <source>
        <dbReference type="Proteomes" id="UP001595724"/>
    </source>
</evidence>
<comment type="similarity">
    <text evidence="2 8">Belongs to the phosphohexose mutase family.</text>
</comment>
<dbReference type="PROSITE" id="PS00710">
    <property type="entry name" value="PGM_PMM"/>
    <property type="match status" value="1"/>
</dbReference>
<feature type="domain" description="Alpha-D-phosphohexomutase alpha/beta/alpha" evidence="9">
    <location>
        <begin position="42"/>
        <end position="182"/>
    </location>
</feature>
<dbReference type="InterPro" id="IPR005846">
    <property type="entry name" value="A-D-PHexomutase_a/b/a-III"/>
</dbReference>
<dbReference type="SUPFAM" id="SSF55957">
    <property type="entry name" value="Phosphoglucomutase, C-terminal domain"/>
    <property type="match status" value="1"/>
</dbReference>
<protein>
    <recommendedName>
        <fullName evidence="7">Phosphoglucomutase</fullName>
        <ecNumber evidence="7">5.4.2.2</ecNumber>
    </recommendedName>
</protein>
<dbReference type="RefSeq" id="WP_386711132.1">
    <property type="nucleotide sequence ID" value="NZ_JBHRYF010000009.1"/>
</dbReference>
<gene>
    <name evidence="12" type="primary">pgm</name>
    <name evidence="12" type="ORF">ACFOM9_12230</name>
</gene>
<evidence type="ECO:0000256" key="4">
    <source>
        <dbReference type="ARBA" id="ARBA00022723"/>
    </source>
</evidence>
<keyword evidence="3" id="KW-0597">Phosphoprotein</keyword>
<dbReference type="InterPro" id="IPR036900">
    <property type="entry name" value="A-D-PHexomutase_C_sf"/>
</dbReference>
<comment type="caution">
    <text evidence="12">The sequence shown here is derived from an EMBL/GenBank/DDBJ whole genome shotgun (WGS) entry which is preliminary data.</text>
</comment>
<dbReference type="EC" id="5.4.2.2" evidence="7"/>
<evidence type="ECO:0000256" key="2">
    <source>
        <dbReference type="ARBA" id="ARBA00010231"/>
    </source>
</evidence>
<keyword evidence="4 8" id="KW-0479">Metal-binding</keyword>
<dbReference type="InterPro" id="IPR005844">
    <property type="entry name" value="A-D-PHexomutase_a/b/a-I"/>
</dbReference>
<feature type="domain" description="Alpha-D-phosphohexomutase alpha/beta/alpha" evidence="10">
    <location>
        <begin position="214"/>
        <end position="320"/>
    </location>
</feature>
<keyword evidence="6 12" id="KW-0413">Isomerase</keyword>
<evidence type="ECO:0000256" key="5">
    <source>
        <dbReference type="ARBA" id="ARBA00022842"/>
    </source>
</evidence>
<evidence type="ECO:0000256" key="1">
    <source>
        <dbReference type="ARBA" id="ARBA00001946"/>
    </source>
</evidence>
<reference evidence="13" key="1">
    <citation type="journal article" date="2019" name="Int. J. Syst. Evol. Microbiol.">
        <title>The Global Catalogue of Microorganisms (GCM) 10K type strain sequencing project: providing services to taxonomists for standard genome sequencing and annotation.</title>
        <authorList>
            <consortium name="The Broad Institute Genomics Platform"/>
            <consortium name="The Broad Institute Genome Sequencing Center for Infectious Disease"/>
            <person name="Wu L."/>
            <person name="Ma J."/>
        </authorList>
    </citation>
    <scope>NUCLEOTIDE SEQUENCE [LARGE SCALE GENOMIC DNA]</scope>
    <source>
        <strain evidence="13">KCTC 42211</strain>
    </source>
</reference>
<dbReference type="Gene3D" id="3.30.310.50">
    <property type="entry name" value="Alpha-D-phosphohexomutase, C-terminal domain"/>
    <property type="match status" value="1"/>
</dbReference>
<evidence type="ECO:0000313" key="12">
    <source>
        <dbReference type="EMBL" id="MFC3660838.1"/>
    </source>
</evidence>
<dbReference type="InterPro" id="IPR016055">
    <property type="entry name" value="A-D-PHexomutase_a/b/a-I/II/III"/>
</dbReference>
<dbReference type="Pfam" id="PF02878">
    <property type="entry name" value="PGM_PMM_I"/>
    <property type="match status" value="1"/>
</dbReference>
<evidence type="ECO:0000259" key="10">
    <source>
        <dbReference type="Pfam" id="PF02879"/>
    </source>
</evidence>
<dbReference type="InterPro" id="IPR005852">
    <property type="entry name" value="PGM_a-D-Glc-sp"/>
</dbReference>
<name>A0ABV7UW99_9GAMM</name>
<evidence type="ECO:0000259" key="11">
    <source>
        <dbReference type="Pfam" id="PF02880"/>
    </source>
</evidence>
<dbReference type="SUPFAM" id="SSF53738">
    <property type="entry name" value="Phosphoglucomutase, first 3 domains"/>
    <property type="match status" value="3"/>
</dbReference>
<feature type="domain" description="Alpha-D-phosphohexomutase alpha/beta/alpha" evidence="11">
    <location>
        <begin position="324"/>
        <end position="440"/>
    </location>
</feature>
<dbReference type="InterPro" id="IPR005845">
    <property type="entry name" value="A-D-PHexomutase_a/b/a-II"/>
</dbReference>
<keyword evidence="5 8" id="KW-0460">Magnesium</keyword>
<dbReference type="Gene3D" id="3.40.120.10">
    <property type="entry name" value="Alpha-D-Glucose-1,6-Bisphosphate, subunit A, domain 3"/>
    <property type="match status" value="3"/>
</dbReference>
<evidence type="ECO:0000256" key="6">
    <source>
        <dbReference type="ARBA" id="ARBA00023235"/>
    </source>
</evidence>
<dbReference type="EMBL" id="JBHRYF010000009">
    <property type="protein sequence ID" value="MFC3660838.1"/>
    <property type="molecule type" value="Genomic_DNA"/>
</dbReference>
<dbReference type="GO" id="GO:0004614">
    <property type="term" value="F:phosphoglucomutase activity"/>
    <property type="evidence" value="ECO:0007669"/>
    <property type="project" value="UniProtKB-EC"/>
</dbReference>
<dbReference type="Pfam" id="PF02879">
    <property type="entry name" value="PGM_PMM_II"/>
    <property type="match status" value="1"/>
</dbReference>
<sequence length="549" mass="58718">MGTHTSPLAGKPAREAPLVDIDRLLAAYFDVRPDPSHAAQRVAFGTSGHRGTSLDGSFNEWHVLAITQAICEYRKAQGIDGPLFLGIDTHALSGPARDSALEVLAANGVEVRVAQGDEYTPTPAISHAILVHNRGRTSALADGIVVTPSHNPPGDGGFKYNPANGGPADTAITRQVQERANALLEAGLRGVARVAVARARSAATTREHDFLGHYIEDLGNVLDFDLIRGSGIRMGVDPLGGAGVHYWARIAERYGLALDVVSEQVDPTFSFMTLDWDGQIRMDPSSSYAMQRLIGMKDRFDVAFACDTDHDRHGIVTKAGLLPSNHYMAAMVDDLFRNRPQWGAQAAVGKTVVSSSMIDRVAARLDRQLYETPVGFKWFADGLFDGTLGLGGEESAGASFLRHDGSVWTTDKDGMAPALFAAELTARHGHDPAEHYRGLCDAFGEVFFDRVEAPASTQQKKALAGLSPQRLQADTLAGAAITWVLDKAPGNDAPIGGIKVVADSGWFAARPSGTEDIYKIYGESFESRDHLQAILAEAQAIVDAALADG</sequence>
<dbReference type="PANTHER" id="PTHR45745">
    <property type="entry name" value="PHOSPHOMANNOMUTASE 45A"/>
    <property type="match status" value="1"/>
</dbReference>
<comment type="cofactor">
    <cofactor evidence="1">
        <name>Mg(2+)</name>
        <dbReference type="ChEBI" id="CHEBI:18420"/>
    </cofactor>
</comment>
<dbReference type="InterPro" id="IPR016066">
    <property type="entry name" value="A-D-PHexomutase_CS"/>
</dbReference>
<dbReference type="Pfam" id="PF02880">
    <property type="entry name" value="PGM_PMM_III"/>
    <property type="match status" value="1"/>
</dbReference>
<dbReference type="Proteomes" id="UP001595724">
    <property type="component" value="Unassembled WGS sequence"/>
</dbReference>
<dbReference type="PANTHER" id="PTHR45745:SF1">
    <property type="entry name" value="PHOSPHOGLUCOMUTASE 2B-RELATED"/>
    <property type="match status" value="1"/>
</dbReference>
<evidence type="ECO:0000256" key="8">
    <source>
        <dbReference type="RuleBase" id="RU004326"/>
    </source>
</evidence>
<organism evidence="12 13">
    <name type="scientific">Luteimonas notoginsengisoli</name>
    <dbReference type="NCBI Taxonomy" id="1578200"/>
    <lineage>
        <taxon>Bacteria</taxon>
        <taxon>Pseudomonadati</taxon>
        <taxon>Pseudomonadota</taxon>
        <taxon>Gammaproteobacteria</taxon>
        <taxon>Lysobacterales</taxon>
        <taxon>Lysobacteraceae</taxon>
        <taxon>Luteimonas</taxon>
    </lineage>
</organism>
<dbReference type="NCBIfam" id="TIGR01132">
    <property type="entry name" value="pgm"/>
    <property type="match status" value="1"/>
</dbReference>
<evidence type="ECO:0000256" key="7">
    <source>
        <dbReference type="NCBIfam" id="TIGR01132"/>
    </source>
</evidence>
<evidence type="ECO:0000256" key="3">
    <source>
        <dbReference type="ARBA" id="ARBA00022553"/>
    </source>
</evidence>